<organism evidence="2 3">
    <name type="scientific">Marixanthomonas spongiae</name>
    <dbReference type="NCBI Taxonomy" id="2174845"/>
    <lineage>
        <taxon>Bacteria</taxon>
        <taxon>Pseudomonadati</taxon>
        <taxon>Bacteroidota</taxon>
        <taxon>Flavobacteriia</taxon>
        <taxon>Flavobacteriales</taxon>
        <taxon>Flavobacteriaceae</taxon>
        <taxon>Marixanthomonas</taxon>
    </lineage>
</organism>
<evidence type="ECO:0000313" key="3">
    <source>
        <dbReference type="Proteomes" id="UP000245962"/>
    </source>
</evidence>
<evidence type="ECO:0000256" key="1">
    <source>
        <dbReference type="SAM" id="MobiDB-lite"/>
    </source>
</evidence>
<accession>A0A2U0I8E9</accession>
<dbReference type="EMBL" id="QEHR01000001">
    <property type="protein sequence ID" value="PVW17358.1"/>
    <property type="molecule type" value="Genomic_DNA"/>
</dbReference>
<keyword evidence="3" id="KW-1185">Reference proteome</keyword>
<evidence type="ECO:0000313" key="2">
    <source>
        <dbReference type="EMBL" id="PVW17358.1"/>
    </source>
</evidence>
<name>A0A2U0I8E9_9FLAO</name>
<sequence>MTNQFVYDDSLETNKLDMKTLLVLVVAFFLSSCLLDTSKTDEPVNEVALEKQHEPKQTKLNRRKGTASKKAENPSDPKSIQQDIRLFEIRDPKTGMVSATIPFPSDWQQIYNDREWTFKGSNDIKVSGEFGKHFMYGTPYGQYSGNTRNPMELQQIIDEFFMPVAQQTNRSLLTTYEVPKVAQTTHGFRTRLWQYAPSQQSTKAYAMEWQDTKGMKYITVLNVFNDQSQLGSNWGFYGKFLQAPSQDFQRAKKAFLYGLENMEYNPKYIAVHNQNEINRANIRNTAHQQRMAAIKARGNASQSIAKTYSEISDISHAGFLKRSNINSNGHSKTINTIGERTVIGNHNTGEHYNVQAGSKYYWVNNNGEYFGTDNSLFDPRIDNKINGTEWVKFEKEN</sequence>
<dbReference type="AlphaFoldDB" id="A0A2U0I8E9"/>
<proteinExistence type="predicted"/>
<comment type="caution">
    <text evidence="2">The sequence shown here is derived from an EMBL/GenBank/DDBJ whole genome shotgun (WGS) entry which is preliminary data.</text>
</comment>
<dbReference type="Proteomes" id="UP000245962">
    <property type="component" value="Unassembled WGS sequence"/>
</dbReference>
<feature type="region of interest" description="Disordered" evidence="1">
    <location>
        <begin position="50"/>
        <end position="80"/>
    </location>
</feature>
<gene>
    <name evidence="2" type="ORF">DDV96_02310</name>
</gene>
<reference evidence="2 3" key="1">
    <citation type="submission" date="2018-04" db="EMBL/GenBank/DDBJ databases">
        <title>Marixanthomonas spongiae HN-E44 sp. nov., isolated from a marine sponge.</title>
        <authorList>
            <person name="Luo L."/>
            <person name="Zhuang L."/>
        </authorList>
    </citation>
    <scope>NUCLEOTIDE SEQUENCE [LARGE SCALE GENOMIC DNA]</scope>
    <source>
        <strain evidence="2 3">HN-E44</strain>
    </source>
</reference>
<protein>
    <submittedName>
        <fullName evidence="2">Uncharacterized protein</fullName>
    </submittedName>
</protein>